<evidence type="ECO:0000256" key="4">
    <source>
        <dbReference type="ARBA" id="ARBA00022741"/>
    </source>
</evidence>
<keyword evidence="2 12" id="KW-0235">DNA replication</keyword>
<dbReference type="NCBIfam" id="TIGR00595">
    <property type="entry name" value="priA"/>
    <property type="match status" value="1"/>
</dbReference>
<feature type="binding site" evidence="12">
    <location>
        <position position="351"/>
    </location>
    <ligand>
        <name>Zn(2+)</name>
        <dbReference type="ChEBI" id="CHEBI:29105"/>
        <label>1</label>
    </ligand>
</feature>
<evidence type="ECO:0000256" key="12">
    <source>
        <dbReference type="HAMAP-Rule" id="MF_00983"/>
    </source>
</evidence>
<comment type="catalytic activity">
    <reaction evidence="11 12">
        <text>ATP + H2O = ADP + phosphate + H(+)</text>
        <dbReference type="Rhea" id="RHEA:13065"/>
        <dbReference type="ChEBI" id="CHEBI:15377"/>
        <dbReference type="ChEBI" id="CHEBI:15378"/>
        <dbReference type="ChEBI" id="CHEBI:30616"/>
        <dbReference type="ChEBI" id="CHEBI:43474"/>
        <dbReference type="ChEBI" id="CHEBI:456216"/>
        <dbReference type="EC" id="5.6.2.4"/>
    </reaction>
</comment>
<dbReference type="InterPro" id="IPR041236">
    <property type="entry name" value="PriA_C"/>
</dbReference>
<dbReference type="Pfam" id="PF18074">
    <property type="entry name" value="PriA_C"/>
    <property type="match status" value="1"/>
</dbReference>
<protein>
    <recommendedName>
        <fullName evidence="12">Replication restart protein PriA</fullName>
    </recommendedName>
    <alternativeName>
        <fullName evidence="12">ATP-dependent DNA helicase PriA</fullName>
        <ecNumber evidence="12">5.6.2.4</ecNumber>
    </alternativeName>
    <alternativeName>
        <fullName evidence="12">DNA 3'-5' helicase PriA</fullName>
    </alternativeName>
</protein>
<keyword evidence="8 12" id="KW-0067">ATP-binding</keyword>
<evidence type="ECO:0000256" key="1">
    <source>
        <dbReference type="ARBA" id="ARBA00022515"/>
    </source>
</evidence>
<evidence type="ECO:0000256" key="8">
    <source>
        <dbReference type="ARBA" id="ARBA00022840"/>
    </source>
</evidence>
<dbReference type="AlphaFoldDB" id="A0A1S6U880"/>
<dbReference type="PANTHER" id="PTHR30580:SF0">
    <property type="entry name" value="PRIMOSOMAL PROTEIN N"/>
    <property type="match status" value="1"/>
</dbReference>
<dbReference type="Pfam" id="PF00271">
    <property type="entry name" value="Helicase_C"/>
    <property type="match status" value="1"/>
</dbReference>
<dbReference type="GO" id="GO:0005524">
    <property type="term" value="F:ATP binding"/>
    <property type="evidence" value="ECO:0007669"/>
    <property type="project" value="UniProtKB-UniRule"/>
</dbReference>
<keyword evidence="10 12" id="KW-0413">Isomerase</keyword>
<gene>
    <name evidence="12 15" type="primary">priA</name>
    <name evidence="15" type="ORF">CPIN18021_1163</name>
</gene>
<dbReference type="GO" id="GO:0006269">
    <property type="term" value="P:DNA replication, synthesis of primer"/>
    <property type="evidence" value="ECO:0007669"/>
    <property type="project" value="UniProtKB-KW"/>
</dbReference>
<dbReference type="RefSeq" id="WP_078423522.1">
    <property type="nucleotide sequence ID" value="NZ_CP017018.1"/>
</dbReference>
<dbReference type="InterPro" id="IPR041222">
    <property type="entry name" value="PriA_3primeBD"/>
</dbReference>
<evidence type="ECO:0000256" key="5">
    <source>
        <dbReference type="ARBA" id="ARBA00022801"/>
    </source>
</evidence>
<dbReference type="GeneID" id="56566754"/>
<comment type="subunit">
    <text evidence="12">Component of the replication restart primosome.</text>
</comment>
<dbReference type="Pfam" id="PF17764">
    <property type="entry name" value="PriA_3primeBD"/>
    <property type="match status" value="1"/>
</dbReference>
<dbReference type="GO" id="GO:0016887">
    <property type="term" value="F:ATP hydrolysis activity"/>
    <property type="evidence" value="ECO:0007669"/>
    <property type="project" value="RHEA"/>
</dbReference>
<comment type="catalytic activity">
    <reaction evidence="12">
        <text>Couples ATP hydrolysis with the unwinding of duplex DNA by translocating in the 3'-5' direction.</text>
        <dbReference type="EC" id="5.6.2.4"/>
    </reaction>
</comment>
<dbReference type="EC" id="5.6.2.4" evidence="12"/>
<keyword evidence="5 12" id="KW-0378">Hydrolase</keyword>
<keyword evidence="7 12" id="KW-0862">Zinc</keyword>
<dbReference type="Gene3D" id="3.40.1440.60">
    <property type="entry name" value="PriA, 3(prime) DNA-binding domain"/>
    <property type="match status" value="1"/>
</dbReference>
<feature type="domain" description="Helicase C-terminal" evidence="14">
    <location>
        <begin position="386"/>
        <end position="547"/>
    </location>
</feature>
<keyword evidence="3 12" id="KW-0479">Metal-binding</keyword>
<feature type="binding site" evidence="12">
    <location>
        <position position="394"/>
    </location>
    <ligand>
        <name>Zn(2+)</name>
        <dbReference type="ChEBI" id="CHEBI:29105"/>
        <label>1</label>
    </ligand>
</feature>
<organism evidence="15 16">
    <name type="scientific">Campylobacter pinnipediorum subsp. caledonicus</name>
    <dbReference type="NCBI Taxonomy" id="1874362"/>
    <lineage>
        <taxon>Bacteria</taxon>
        <taxon>Pseudomonadati</taxon>
        <taxon>Campylobacterota</taxon>
        <taxon>Epsilonproteobacteria</taxon>
        <taxon>Campylobacterales</taxon>
        <taxon>Campylobacteraceae</taxon>
        <taxon>Campylobacter</taxon>
    </lineage>
</organism>
<comment type="similarity">
    <text evidence="12">Belongs to the helicase family. PriA subfamily.</text>
</comment>
<dbReference type="InterPro" id="IPR011545">
    <property type="entry name" value="DEAD/DEAH_box_helicase_dom"/>
</dbReference>
<feature type="binding site" evidence="12">
    <location>
        <position position="381"/>
    </location>
    <ligand>
        <name>Zn(2+)</name>
        <dbReference type="ChEBI" id="CHEBI:29105"/>
        <label>2</label>
    </ligand>
</feature>
<dbReference type="Proteomes" id="UP000190868">
    <property type="component" value="Chromosome"/>
</dbReference>
<dbReference type="GO" id="GO:0003677">
    <property type="term" value="F:DNA binding"/>
    <property type="evidence" value="ECO:0007669"/>
    <property type="project" value="UniProtKB-UniRule"/>
</dbReference>
<accession>A0A1S6U880</accession>
<feature type="binding site" evidence="12">
    <location>
        <position position="391"/>
    </location>
    <ligand>
        <name>Zn(2+)</name>
        <dbReference type="ChEBI" id="CHEBI:29105"/>
        <label>1</label>
    </ligand>
</feature>
<proteinExistence type="inferred from homology"/>
<dbReference type="Pfam" id="PF18319">
    <property type="entry name" value="Zn_ribbon_PriA"/>
    <property type="match status" value="1"/>
</dbReference>
<evidence type="ECO:0000256" key="11">
    <source>
        <dbReference type="ARBA" id="ARBA00048988"/>
    </source>
</evidence>
<evidence type="ECO:0000313" key="16">
    <source>
        <dbReference type="Proteomes" id="UP000190868"/>
    </source>
</evidence>
<dbReference type="GO" id="GO:0006302">
    <property type="term" value="P:double-strand break repair"/>
    <property type="evidence" value="ECO:0007669"/>
    <property type="project" value="InterPro"/>
</dbReference>
<dbReference type="GO" id="GO:0008270">
    <property type="term" value="F:zinc ion binding"/>
    <property type="evidence" value="ECO:0007669"/>
    <property type="project" value="UniProtKB-UniRule"/>
</dbReference>
<dbReference type="HAMAP" id="MF_00983">
    <property type="entry name" value="PriA"/>
    <property type="match status" value="1"/>
</dbReference>
<evidence type="ECO:0000259" key="13">
    <source>
        <dbReference type="PROSITE" id="PS51192"/>
    </source>
</evidence>
<dbReference type="SMART" id="SM00487">
    <property type="entry name" value="DEXDc"/>
    <property type="match status" value="1"/>
</dbReference>
<feature type="domain" description="Helicase ATP-binding" evidence="13">
    <location>
        <begin position="136"/>
        <end position="303"/>
    </location>
</feature>
<dbReference type="GO" id="GO:0006270">
    <property type="term" value="P:DNA replication initiation"/>
    <property type="evidence" value="ECO:0007669"/>
    <property type="project" value="TreeGrafter"/>
</dbReference>
<feature type="binding site" evidence="12">
    <location>
        <position position="378"/>
    </location>
    <ligand>
        <name>Zn(2+)</name>
        <dbReference type="ChEBI" id="CHEBI:29105"/>
        <label>2</label>
    </ligand>
</feature>
<sequence>MQSNFYYKISFPGLNLEILTYKSKVEICLFKAVLVSLRSKKIMGFVISETTEPEFKTLEILEVLPFCLTSTQIELCKFISYYYTCEFGASLSLFEPKIDNQQKKYNFTISNNRQKIFKIVNFAKKPLLSKEQQKAFEFIKNEKNSLLFGDTGSGKSEIYISLIREVLNDNNQALFLMPEISLTPQMQTRLENYFGDSIGIWHSKITKKKKEQILKDLISGKIKLIAGARSALFLPFERLKIIIVDEEHDDSYKNSISNPHYNARDLAVFLSSKSDIKTVLGSATPNITSFYKFPHFRLKGTFFKSNKNIIYDETETGLSQTIINQLQKTLANKKQAIICLPTRANFRYLTCKECADTIKCPFCSIGMSFYKKENILKCQYCEFKMSVPNTCDKCGSDMIEAKKIGTSELLEQLQNEFANANIMKFDRDEITTQNKLVKILKDFNNKKIDILVGTQMLSKGHDYHNVDLAIVMGVDELLTYPDFRAYEKTLSLVKQVSGRAGRKGDGTIILQTRQKDFFKKYLDDYDKFIQYDLECRNNLYPPFYRILRVIISHQNDNTANEILNNLISIITKQKNINLIGYGKCSIEKIGSRFRYEILIRSKSYKSLINTAQKLKYKYKYIDIDIDPVNFS</sequence>
<dbReference type="GO" id="GO:0043138">
    <property type="term" value="F:3'-5' DNA helicase activity"/>
    <property type="evidence" value="ECO:0007669"/>
    <property type="project" value="UniProtKB-EC"/>
</dbReference>
<dbReference type="GO" id="GO:0006310">
    <property type="term" value="P:DNA recombination"/>
    <property type="evidence" value="ECO:0007669"/>
    <property type="project" value="InterPro"/>
</dbReference>
<evidence type="ECO:0000256" key="10">
    <source>
        <dbReference type="ARBA" id="ARBA00023235"/>
    </source>
</evidence>
<feature type="binding site" evidence="12">
    <location>
        <position position="354"/>
    </location>
    <ligand>
        <name>Zn(2+)</name>
        <dbReference type="ChEBI" id="CHEBI:29105"/>
        <label>1</label>
    </ligand>
</feature>
<dbReference type="Gene3D" id="3.40.50.300">
    <property type="entry name" value="P-loop containing nucleotide triphosphate hydrolases"/>
    <property type="match status" value="2"/>
</dbReference>
<dbReference type="InterPro" id="IPR005259">
    <property type="entry name" value="PriA"/>
</dbReference>
<feature type="binding site" evidence="12">
    <location>
        <position position="363"/>
    </location>
    <ligand>
        <name>Zn(2+)</name>
        <dbReference type="ChEBI" id="CHEBI:29105"/>
        <label>2</label>
    </ligand>
</feature>
<dbReference type="NCBIfam" id="NF004069">
    <property type="entry name" value="PRK05580.2-1"/>
    <property type="match status" value="1"/>
</dbReference>
<comment type="cofactor">
    <cofactor evidence="12">
        <name>Zn(2+)</name>
        <dbReference type="ChEBI" id="CHEBI:29105"/>
    </cofactor>
    <text evidence="12">Binds 2 zinc ions per subunit.</text>
</comment>
<evidence type="ECO:0000256" key="6">
    <source>
        <dbReference type="ARBA" id="ARBA00022806"/>
    </source>
</evidence>
<reference evidence="16" key="1">
    <citation type="submission" date="2016-09" db="EMBL/GenBank/DDBJ databases">
        <title>Comparative genomics of the Campylobacter concisus group.</title>
        <authorList>
            <person name="Miller W.G."/>
            <person name="Yee E."/>
            <person name="Chapman M.H."/>
            <person name="Huynh S."/>
            <person name="Bono J.L."/>
            <person name="On S.L.W."/>
            <person name="StLeger J."/>
            <person name="Foster G."/>
            <person name="Parker C.T."/>
        </authorList>
    </citation>
    <scope>NUCLEOTIDE SEQUENCE [LARGE SCALE GENOMIC DNA]</scope>
    <source>
        <strain evidence="16">RM18021</strain>
    </source>
</reference>
<keyword evidence="6 12" id="KW-0347">Helicase</keyword>
<name>A0A1S6U880_9BACT</name>
<keyword evidence="4 12" id="KW-0547">Nucleotide-binding</keyword>
<comment type="function">
    <text evidence="12">Initiates the restart of stalled replication forks, which reloads the replicative helicase on sites other than the origin of replication. Recognizes and binds to abandoned replication forks and remodels them to uncover a helicase loading site. Promotes assembly of the primosome at these replication forks.</text>
</comment>
<dbReference type="InterPro" id="IPR027417">
    <property type="entry name" value="P-loop_NTPase"/>
</dbReference>
<dbReference type="FunFam" id="3.40.50.300:FF:000489">
    <property type="entry name" value="Primosome assembly protein PriA"/>
    <property type="match status" value="1"/>
</dbReference>
<evidence type="ECO:0000259" key="14">
    <source>
        <dbReference type="PROSITE" id="PS51194"/>
    </source>
</evidence>
<evidence type="ECO:0000313" key="15">
    <source>
        <dbReference type="EMBL" id="AQW87961.1"/>
    </source>
</evidence>
<dbReference type="PROSITE" id="PS51194">
    <property type="entry name" value="HELICASE_CTER"/>
    <property type="match status" value="1"/>
</dbReference>
<evidence type="ECO:0000256" key="2">
    <source>
        <dbReference type="ARBA" id="ARBA00022705"/>
    </source>
</evidence>
<evidence type="ECO:0000256" key="9">
    <source>
        <dbReference type="ARBA" id="ARBA00023125"/>
    </source>
</evidence>
<dbReference type="PROSITE" id="PS51192">
    <property type="entry name" value="HELICASE_ATP_BIND_1"/>
    <property type="match status" value="1"/>
</dbReference>
<dbReference type="InterPro" id="IPR040498">
    <property type="entry name" value="PriA_CRR"/>
</dbReference>
<dbReference type="SMART" id="SM00490">
    <property type="entry name" value="HELICc"/>
    <property type="match status" value="1"/>
</dbReference>
<dbReference type="EMBL" id="CP017258">
    <property type="protein sequence ID" value="AQW87961.1"/>
    <property type="molecule type" value="Genomic_DNA"/>
</dbReference>
<dbReference type="InterPro" id="IPR001650">
    <property type="entry name" value="Helicase_C-like"/>
</dbReference>
<feature type="binding site" evidence="12">
    <location>
        <position position="360"/>
    </location>
    <ligand>
        <name>Zn(2+)</name>
        <dbReference type="ChEBI" id="CHEBI:29105"/>
        <label>2</label>
    </ligand>
</feature>
<evidence type="ECO:0000256" key="7">
    <source>
        <dbReference type="ARBA" id="ARBA00022833"/>
    </source>
</evidence>
<keyword evidence="1 12" id="KW-0639">Primosome</keyword>
<keyword evidence="9 12" id="KW-0238">DNA-binding</keyword>
<dbReference type="InterPro" id="IPR014001">
    <property type="entry name" value="Helicase_ATP-bd"/>
</dbReference>
<evidence type="ECO:0000256" key="3">
    <source>
        <dbReference type="ARBA" id="ARBA00022723"/>
    </source>
</evidence>
<keyword evidence="16" id="KW-1185">Reference proteome</keyword>
<dbReference type="Pfam" id="PF00270">
    <property type="entry name" value="DEAD"/>
    <property type="match status" value="1"/>
</dbReference>
<dbReference type="InterPro" id="IPR042115">
    <property type="entry name" value="PriA_3primeBD_sf"/>
</dbReference>
<dbReference type="GO" id="GO:1990077">
    <property type="term" value="C:primosome complex"/>
    <property type="evidence" value="ECO:0007669"/>
    <property type="project" value="UniProtKB-UniRule"/>
</dbReference>
<dbReference type="KEGG" id="cpin:CPIN18020_1114"/>
<dbReference type="PANTHER" id="PTHR30580">
    <property type="entry name" value="PRIMOSOMAL PROTEIN N"/>
    <property type="match status" value="1"/>
</dbReference>
<dbReference type="SUPFAM" id="SSF52540">
    <property type="entry name" value="P-loop containing nucleoside triphosphate hydrolases"/>
    <property type="match status" value="2"/>
</dbReference>